<dbReference type="Pfam" id="PF00535">
    <property type="entry name" value="Glycos_transf_2"/>
    <property type="match status" value="1"/>
</dbReference>
<feature type="domain" description="Glycosyltransferase 2-like" evidence="2">
    <location>
        <begin position="37"/>
        <end position="200"/>
    </location>
</feature>
<gene>
    <name evidence="3" type="ORF">PCAR00345_LOCUS8505</name>
</gene>
<reference evidence="3" key="1">
    <citation type="submission" date="2021-01" db="EMBL/GenBank/DDBJ databases">
        <authorList>
            <person name="Corre E."/>
            <person name="Pelletier E."/>
            <person name="Niang G."/>
            <person name="Scheremetjew M."/>
            <person name="Finn R."/>
            <person name="Kale V."/>
            <person name="Holt S."/>
            <person name="Cochrane G."/>
            <person name="Meng A."/>
            <person name="Brown T."/>
            <person name="Cohen L."/>
        </authorList>
    </citation>
    <scope>NUCLEOTIDE SEQUENCE</scope>
    <source>
        <strain evidence="3">CCMP645</strain>
    </source>
</reference>
<evidence type="ECO:0000313" key="3">
    <source>
        <dbReference type="EMBL" id="CAE0755917.1"/>
    </source>
</evidence>
<evidence type="ECO:0000259" key="2">
    <source>
        <dbReference type="Pfam" id="PF00535"/>
    </source>
</evidence>
<dbReference type="AlphaFoldDB" id="A0A7S4B6I6"/>
<dbReference type="GO" id="GO:0016758">
    <property type="term" value="F:hexosyltransferase activity"/>
    <property type="evidence" value="ECO:0007669"/>
    <property type="project" value="UniProtKB-ARBA"/>
</dbReference>
<dbReference type="SUPFAM" id="SSF53448">
    <property type="entry name" value="Nucleotide-diphospho-sugar transferases"/>
    <property type="match status" value="1"/>
</dbReference>
<dbReference type="Gene3D" id="3.90.550.10">
    <property type="entry name" value="Spore Coat Polysaccharide Biosynthesis Protein SpsA, Chain A"/>
    <property type="match status" value="1"/>
</dbReference>
<name>A0A7S4B6I6_CHRCT</name>
<evidence type="ECO:0000256" key="1">
    <source>
        <dbReference type="SAM" id="MobiDB-lite"/>
    </source>
</evidence>
<dbReference type="InterPro" id="IPR001173">
    <property type="entry name" value="Glyco_trans_2-like"/>
</dbReference>
<dbReference type="InterPro" id="IPR029044">
    <property type="entry name" value="Nucleotide-diphossugar_trans"/>
</dbReference>
<feature type="region of interest" description="Disordered" evidence="1">
    <location>
        <begin position="1"/>
        <end position="24"/>
    </location>
</feature>
<accession>A0A7S4B6I6</accession>
<feature type="compositionally biased region" description="Polar residues" evidence="1">
    <location>
        <begin position="7"/>
        <end position="23"/>
    </location>
</feature>
<proteinExistence type="predicted"/>
<organism evidence="3">
    <name type="scientific">Chrysotila carterae</name>
    <name type="common">Marine alga</name>
    <name type="synonym">Syracosphaera carterae</name>
    <dbReference type="NCBI Taxonomy" id="13221"/>
    <lineage>
        <taxon>Eukaryota</taxon>
        <taxon>Haptista</taxon>
        <taxon>Haptophyta</taxon>
        <taxon>Prymnesiophyceae</taxon>
        <taxon>Isochrysidales</taxon>
        <taxon>Isochrysidaceae</taxon>
        <taxon>Chrysotila</taxon>
    </lineage>
</organism>
<dbReference type="EMBL" id="HBIZ01013968">
    <property type="protein sequence ID" value="CAE0755917.1"/>
    <property type="molecule type" value="Transcribed_RNA"/>
</dbReference>
<dbReference type="PANTHER" id="PTHR22916">
    <property type="entry name" value="GLYCOSYLTRANSFERASE"/>
    <property type="match status" value="1"/>
</dbReference>
<dbReference type="PANTHER" id="PTHR22916:SF3">
    <property type="entry name" value="UDP-GLCNAC:BETAGAL BETA-1,3-N-ACETYLGLUCOSAMINYLTRANSFERASE-LIKE PROTEIN 1"/>
    <property type="match status" value="1"/>
</dbReference>
<sequence>MVEDRTYTASADGSGETLNSNLGCQPKPPGKIADVVSVILPVHNGSRWIDACLSSLEQQSYTGPIELSAFDDGSTDSSWSDLQRWAGLLEARGMRVICGRSESSPGGCGFAKNRAVSQSSGAWLCFMDVDDVMAPERIERQLAAARAHPRALVGARVRREPAGSTARYISWVNGMSQEQLVLQRFRECTLVMPTWFIARSDFDAVGGFREEQCEDLLFLLEHVARGGRLHRVEGARLDETCCCGMHASRRF</sequence>
<protein>
    <recommendedName>
        <fullName evidence="2">Glycosyltransferase 2-like domain-containing protein</fullName>
    </recommendedName>
</protein>